<dbReference type="EC" id="3.1.26.5" evidence="7 8"/>
<evidence type="ECO:0000313" key="10">
    <source>
        <dbReference type="Proteomes" id="UP000256486"/>
    </source>
</evidence>
<dbReference type="NCBIfam" id="TIGR00188">
    <property type="entry name" value="rnpA"/>
    <property type="match status" value="1"/>
</dbReference>
<dbReference type="HAMAP" id="MF_00227">
    <property type="entry name" value="RNase_P"/>
    <property type="match status" value="1"/>
</dbReference>
<comment type="catalytic activity">
    <reaction evidence="7">
        <text>Endonucleolytic cleavage of RNA, removing 5'-extranucleotides from tRNA precursor.</text>
        <dbReference type="EC" id="3.1.26.5"/>
    </reaction>
</comment>
<evidence type="ECO:0000256" key="3">
    <source>
        <dbReference type="ARBA" id="ARBA00022722"/>
    </source>
</evidence>
<keyword evidence="4 7" id="KW-0255">Endonuclease</keyword>
<name>A0A3E0VNE8_9MICO</name>
<organism evidence="9 10">
    <name type="scientific">Subtercola boreus</name>
    <dbReference type="NCBI Taxonomy" id="120213"/>
    <lineage>
        <taxon>Bacteria</taxon>
        <taxon>Bacillati</taxon>
        <taxon>Actinomycetota</taxon>
        <taxon>Actinomycetes</taxon>
        <taxon>Micrococcales</taxon>
        <taxon>Microbacteriaceae</taxon>
        <taxon>Subtercola</taxon>
    </lineage>
</organism>
<evidence type="ECO:0000256" key="4">
    <source>
        <dbReference type="ARBA" id="ARBA00022759"/>
    </source>
</evidence>
<dbReference type="InterPro" id="IPR014721">
    <property type="entry name" value="Ribsml_uS5_D2-typ_fold_subgr"/>
</dbReference>
<keyword evidence="2 7" id="KW-0819">tRNA processing</keyword>
<gene>
    <name evidence="7" type="primary">rnpA</name>
    <name evidence="9" type="ORF">B7R54_18670</name>
</gene>
<evidence type="ECO:0000256" key="1">
    <source>
        <dbReference type="ARBA" id="ARBA00002663"/>
    </source>
</evidence>
<dbReference type="GO" id="GO:0042781">
    <property type="term" value="F:3'-tRNA processing endoribonuclease activity"/>
    <property type="evidence" value="ECO:0007669"/>
    <property type="project" value="TreeGrafter"/>
</dbReference>
<proteinExistence type="inferred from homology"/>
<evidence type="ECO:0000256" key="6">
    <source>
        <dbReference type="ARBA" id="ARBA00022884"/>
    </source>
</evidence>
<evidence type="ECO:0000256" key="2">
    <source>
        <dbReference type="ARBA" id="ARBA00022694"/>
    </source>
</evidence>
<dbReference type="OrthoDB" id="196964at2"/>
<evidence type="ECO:0000256" key="7">
    <source>
        <dbReference type="HAMAP-Rule" id="MF_00227"/>
    </source>
</evidence>
<dbReference type="SUPFAM" id="SSF54211">
    <property type="entry name" value="Ribosomal protein S5 domain 2-like"/>
    <property type="match status" value="1"/>
</dbReference>
<dbReference type="InterPro" id="IPR020539">
    <property type="entry name" value="RNase_P_CS"/>
</dbReference>
<reference evidence="9 10" key="1">
    <citation type="submission" date="2017-04" db="EMBL/GenBank/DDBJ databases">
        <title>Comparative genome analysis of Subtercola boreus.</title>
        <authorList>
            <person name="Cho Y.-J."/>
            <person name="Cho A."/>
            <person name="Kim O.-S."/>
            <person name="Lee J.-I."/>
        </authorList>
    </citation>
    <scope>NUCLEOTIDE SEQUENCE [LARGE SCALE GENOMIC DNA]</scope>
    <source>
        <strain evidence="9 10">K300</strain>
    </source>
</reference>
<dbReference type="PANTHER" id="PTHR33992">
    <property type="entry name" value="RIBONUCLEASE P PROTEIN COMPONENT"/>
    <property type="match status" value="1"/>
</dbReference>
<dbReference type="PANTHER" id="PTHR33992:SF1">
    <property type="entry name" value="RIBONUCLEASE P PROTEIN COMPONENT"/>
    <property type="match status" value="1"/>
</dbReference>
<dbReference type="EMBL" id="NBWZ01000001">
    <property type="protein sequence ID" value="RFA11010.1"/>
    <property type="molecule type" value="Genomic_DNA"/>
</dbReference>
<dbReference type="RefSeq" id="WP_116416384.1">
    <property type="nucleotide sequence ID" value="NZ_NBWZ01000001.1"/>
</dbReference>
<dbReference type="InterPro" id="IPR000100">
    <property type="entry name" value="RNase_P"/>
</dbReference>
<keyword evidence="5 7" id="KW-0378">Hydrolase</keyword>
<comment type="caution">
    <text evidence="9">The sequence shown here is derived from an EMBL/GenBank/DDBJ whole genome shotgun (WGS) entry which is preliminary data.</text>
</comment>
<dbReference type="GO" id="GO:0001682">
    <property type="term" value="P:tRNA 5'-leader removal"/>
    <property type="evidence" value="ECO:0007669"/>
    <property type="project" value="UniProtKB-UniRule"/>
</dbReference>
<dbReference type="GO" id="GO:0004526">
    <property type="term" value="F:ribonuclease P activity"/>
    <property type="evidence" value="ECO:0007669"/>
    <property type="project" value="UniProtKB-UniRule"/>
</dbReference>
<comment type="function">
    <text evidence="1 7">RNaseP catalyzes the removal of the 5'-leader sequence from pre-tRNA to produce the mature 5'-terminus. It can also cleave other RNA substrates such as 4.5S RNA. The protein component plays an auxiliary but essential role in vivo by binding to the 5'-leader sequence and broadening the substrate specificity of the ribozyme.</text>
</comment>
<dbReference type="GO" id="GO:0000049">
    <property type="term" value="F:tRNA binding"/>
    <property type="evidence" value="ECO:0007669"/>
    <property type="project" value="UniProtKB-UniRule"/>
</dbReference>
<accession>A0A3E0VNE8</accession>
<dbReference type="Pfam" id="PF00825">
    <property type="entry name" value="Ribonuclease_P"/>
    <property type="match status" value="1"/>
</dbReference>
<keyword evidence="3 7" id="KW-0540">Nuclease</keyword>
<dbReference type="PROSITE" id="PS00648">
    <property type="entry name" value="RIBONUCLEASE_P"/>
    <property type="match status" value="1"/>
</dbReference>
<evidence type="ECO:0000256" key="8">
    <source>
        <dbReference type="NCBIfam" id="TIGR00188"/>
    </source>
</evidence>
<dbReference type="GO" id="GO:0030677">
    <property type="term" value="C:ribonuclease P complex"/>
    <property type="evidence" value="ECO:0007669"/>
    <property type="project" value="TreeGrafter"/>
</dbReference>
<keyword evidence="6 7" id="KW-0694">RNA-binding</keyword>
<protein>
    <recommendedName>
        <fullName evidence="7 8">Ribonuclease P protein component</fullName>
        <shortName evidence="7">RNase P protein</shortName>
        <shortName evidence="7">RNaseP protein</shortName>
        <ecNumber evidence="7 8">3.1.26.5</ecNumber>
    </recommendedName>
    <alternativeName>
        <fullName evidence="7">Protein C5</fullName>
    </alternativeName>
</protein>
<dbReference type="InterPro" id="IPR020568">
    <property type="entry name" value="Ribosomal_Su5_D2-typ_SF"/>
</dbReference>
<dbReference type="AlphaFoldDB" id="A0A3E0VNE8"/>
<dbReference type="Proteomes" id="UP000256486">
    <property type="component" value="Unassembled WGS sequence"/>
</dbReference>
<dbReference type="Gene3D" id="3.30.230.10">
    <property type="match status" value="1"/>
</dbReference>
<comment type="similarity">
    <text evidence="7">Belongs to the RnpA family.</text>
</comment>
<evidence type="ECO:0000256" key="5">
    <source>
        <dbReference type="ARBA" id="ARBA00022801"/>
    </source>
</evidence>
<comment type="subunit">
    <text evidence="7">Consists of a catalytic RNA component (M1 or rnpB) and a protein subunit.</text>
</comment>
<keyword evidence="10" id="KW-1185">Reference proteome</keyword>
<sequence length="118" mass="12855">MLAKTARVTTADEYRSAVRRGARFSGPNTVTYVHREDSAGHRDGSPARFGFIVSKAVGVAVTRNRIRRRLKAVCYSLQSTVEPGIDIVIRALPSAATSSFASLEREVTRSFAKAKVLS</sequence>
<evidence type="ECO:0000313" key="9">
    <source>
        <dbReference type="EMBL" id="RFA11010.1"/>
    </source>
</evidence>